<organism evidence="1 2">
    <name type="scientific">Hydatigena taeniaeformis</name>
    <name type="common">Feline tapeworm</name>
    <name type="synonym">Taenia taeniaeformis</name>
    <dbReference type="NCBI Taxonomy" id="6205"/>
    <lineage>
        <taxon>Eukaryota</taxon>
        <taxon>Metazoa</taxon>
        <taxon>Spiralia</taxon>
        <taxon>Lophotrochozoa</taxon>
        <taxon>Platyhelminthes</taxon>
        <taxon>Cestoda</taxon>
        <taxon>Eucestoda</taxon>
        <taxon>Cyclophyllidea</taxon>
        <taxon>Taeniidae</taxon>
        <taxon>Hydatigera</taxon>
    </lineage>
</organism>
<dbReference type="EMBL" id="UYWX01007864">
    <property type="protein sequence ID" value="VDM27167.1"/>
    <property type="molecule type" value="Genomic_DNA"/>
</dbReference>
<keyword evidence="2" id="KW-1185">Reference proteome</keyword>
<dbReference type="OrthoDB" id="6249958at2759"/>
<reference evidence="1 2" key="1">
    <citation type="submission" date="2018-11" db="EMBL/GenBank/DDBJ databases">
        <authorList>
            <consortium name="Pathogen Informatics"/>
        </authorList>
    </citation>
    <scope>NUCLEOTIDE SEQUENCE [LARGE SCALE GENOMIC DNA]</scope>
</reference>
<proteinExistence type="predicted"/>
<evidence type="ECO:0008006" key="3">
    <source>
        <dbReference type="Google" id="ProtNLM"/>
    </source>
</evidence>
<sequence length="223" mass="24278">MQAMSGTIFDEFAVLVVVVGGGDDDGGGGGGGGASTASFLHLVAVWIKLSMNLYVEGQLVMWEQRNNSEAAISAAACSQLTAAILRGPNPIIATAFVDCDLLDLEKIRVDNEEGIRVTLLLKFDPGNNPKAFQEAEVRRHIESSPFNIDFDADETISINNFDVCKENKHDCSPSANCNWDGVTYTCECNRFFTDGVVMGKLLPGRECYREFPSRLLIESSTLQ</sequence>
<name>A0A3P7FFR1_HYDTA</name>
<dbReference type="Gene3D" id="2.10.25.10">
    <property type="entry name" value="Laminin"/>
    <property type="match status" value="1"/>
</dbReference>
<evidence type="ECO:0000313" key="1">
    <source>
        <dbReference type="EMBL" id="VDM27167.1"/>
    </source>
</evidence>
<accession>A0A3P7FFR1</accession>
<protein>
    <recommendedName>
        <fullName evidence="3">EGF-like domain-containing protein</fullName>
    </recommendedName>
</protein>
<dbReference type="Proteomes" id="UP000274429">
    <property type="component" value="Unassembled WGS sequence"/>
</dbReference>
<gene>
    <name evidence="1" type="ORF">TTAC_LOCUS5530</name>
</gene>
<dbReference type="AlphaFoldDB" id="A0A3P7FFR1"/>
<evidence type="ECO:0000313" key="2">
    <source>
        <dbReference type="Proteomes" id="UP000274429"/>
    </source>
</evidence>